<dbReference type="OrthoDB" id="2687259at2759"/>
<dbReference type="Pfam" id="PF18759">
    <property type="entry name" value="Plavaka"/>
    <property type="match status" value="1"/>
</dbReference>
<organism evidence="2 3">
    <name type="scientific">Dendrothele bispora (strain CBS 962.96)</name>
    <dbReference type="NCBI Taxonomy" id="1314807"/>
    <lineage>
        <taxon>Eukaryota</taxon>
        <taxon>Fungi</taxon>
        <taxon>Dikarya</taxon>
        <taxon>Basidiomycota</taxon>
        <taxon>Agaricomycotina</taxon>
        <taxon>Agaricomycetes</taxon>
        <taxon>Agaricomycetidae</taxon>
        <taxon>Agaricales</taxon>
        <taxon>Agaricales incertae sedis</taxon>
        <taxon>Dendrothele</taxon>
    </lineage>
</organism>
<dbReference type="InterPro" id="IPR041078">
    <property type="entry name" value="Plavaka"/>
</dbReference>
<proteinExistence type="predicted"/>
<dbReference type="AlphaFoldDB" id="A0A4S8LJC1"/>
<feature type="region of interest" description="Disordered" evidence="1">
    <location>
        <begin position="896"/>
        <end position="971"/>
    </location>
</feature>
<feature type="compositionally biased region" description="Acidic residues" evidence="1">
    <location>
        <begin position="900"/>
        <end position="924"/>
    </location>
</feature>
<reference evidence="2 3" key="1">
    <citation type="journal article" date="2019" name="Nat. Ecol. Evol.">
        <title>Megaphylogeny resolves global patterns of mushroom evolution.</title>
        <authorList>
            <person name="Varga T."/>
            <person name="Krizsan K."/>
            <person name="Foldi C."/>
            <person name="Dima B."/>
            <person name="Sanchez-Garcia M."/>
            <person name="Sanchez-Ramirez S."/>
            <person name="Szollosi G.J."/>
            <person name="Szarkandi J.G."/>
            <person name="Papp V."/>
            <person name="Albert L."/>
            <person name="Andreopoulos W."/>
            <person name="Angelini C."/>
            <person name="Antonin V."/>
            <person name="Barry K.W."/>
            <person name="Bougher N.L."/>
            <person name="Buchanan P."/>
            <person name="Buyck B."/>
            <person name="Bense V."/>
            <person name="Catcheside P."/>
            <person name="Chovatia M."/>
            <person name="Cooper J."/>
            <person name="Damon W."/>
            <person name="Desjardin D."/>
            <person name="Finy P."/>
            <person name="Geml J."/>
            <person name="Haridas S."/>
            <person name="Hughes K."/>
            <person name="Justo A."/>
            <person name="Karasinski D."/>
            <person name="Kautmanova I."/>
            <person name="Kiss B."/>
            <person name="Kocsube S."/>
            <person name="Kotiranta H."/>
            <person name="LaButti K.M."/>
            <person name="Lechner B.E."/>
            <person name="Liimatainen K."/>
            <person name="Lipzen A."/>
            <person name="Lukacs Z."/>
            <person name="Mihaltcheva S."/>
            <person name="Morgado L.N."/>
            <person name="Niskanen T."/>
            <person name="Noordeloos M.E."/>
            <person name="Ohm R.A."/>
            <person name="Ortiz-Santana B."/>
            <person name="Ovrebo C."/>
            <person name="Racz N."/>
            <person name="Riley R."/>
            <person name="Savchenko A."/>
            <person name="Shiryaev A."/>
            <person name="Soop K."/>
            <person name="Spirin V."/>
            <person name="Szebenyi C."/>
            <person name="Tomsovsky M."/>
            <person name="Tulloss R.E."/>
            <person name="Uehling J."/>
            <person name="Grigoriev I.V."/>
            <person name="Vagvolgyi C."/>
            <person name="Papp T."/>
            <person name="Martin F.M."/>
            <person name="Miettinen O."/>
            <person name="Hibbett D.S."/>
            <person name="Nagy L.G."/>
        </authorList>
    </citation>
    <scope>NUCLEOTIDE SEQUENCE [LARGE SCALE GENOMIC DNA]</scope>
    <source>
        <strain evidence="2 3">CBS 962.96</strain>
    </source>
</reference>
<dbReference type="Proteomes" id="UP000297245">
    <property type="component" value="Unassembled WGS sequence"/>
</dbReference>
<evidence type="ECO:0000313" key="3">
    <source>
        <dbReference type="Proteomes" id="UP000297245"/>
    </source>
</evidence>
<gene>
    <name evidence="2" type="ORF">K435DRAFT_865459</name>
</gene>
<evidence type="ECO:0000313" key="2">
    <source>
        <dbReference type="EMBL" id="THU89276.1"/>
    </source>
</evidence>
<accession>A0A4S8LJC1</accession>
<keyword evidence="3" id="KW-1185">Reference proteome</keyword>
<sequence length="971" mass="109793">MSSTDKRYIQMASKTPKSTAGCMKCGDDTLDAPTFRNNTHVDLGKPEQVFVKKTTLSLGTSDTASDQLSPDPSFFTSEPLPSLSTSTYAPFASAAEFLLVDWAYRNPRNSVNAVNGLVHGVILTPEFQSSISSLENFSAQQSYHKMDQPTGPNLDIDSDSHQNSETLPFLDIAPDAWYKGTIDIPMPHSGHTFESEKSAPHFSIDKLENVVVWIMLWSDSTHLAQFGTASLWPIYMYIGNLSKYIRVKPSAYAAHHLAYIPSLPDLIKDKYFEIYGEKPSDAVMRFLKREVIQAIYLLLLDPEFCDAYLNGLPVACADGILRCLFPRFFSYSADYPEKFRWVPTFGQGIIRRFHNNVSDMKKLAGHDITSILECLMPVLEGLLPGHHNADILNITFDCLVWNSHVKLRMHTDSTLASFEKSTKDLGNAFRLFAKQTCVAFETYELPREKAARLKRSGFTGVTNRINPFSSIETPDTVLLHHRTIITEAWSQGCSDQKIEAEVTSVTTSASPISYLVLSFVPFHQTTHSLFHQYSVSVVPQSVHFVSTPTPKTHALGDHVWAIKYYGSADGWDTKIGEQEHKRVKSYYSRTNKNKHAGQIARHERHLVSVLGRKSTYLLPNARYHMASGKTFFLDLTVFLHDHRTDPAVSGFLQKLKHYSLCQLFRKEPSSEFSNAEYAAVTFENNRIYRHKVVRINYTSYDLRRGQDLINPRTNLDIMVLASPGSVHPFVYGRVIGVFHANVRFSAPHSSSLRSVSFQRIDILWVQWFEYDTSYTSGWQKKRLHRIKFVDASDPSAFSFLDPSDVIRAIHLIPAFHYLGFDNGLPETSVGRQFESTSYAGPRELEEDDWTYYYVNMFVESDIFMLFRGGGIGHQELHEILQPFASDAGIDDLTLPIYDSDGNEVEQEDGVGSDEEAGETLDYSDLENQLSDQEQDESEGTEDESSGSDEEWFEEYGPEDGDDGCDTVDFFE</sequence>
<feature type="compositionally biased region" description="Acidic residues" evidence="1">
    <location>
        <begin position="932"/>
        <end position="971"/>
    </location>
</feature>
<name>A0A4S8LJC1_DENBC</name>
<protein>
    <submittedName>
        <fullName evidence="2">Uncharacterized protein</fullName>
    </submittedName>
</protein>
<dbReference type="EMBL" id="ML179374">
    <property type="protein sequence ID" value="THU89276.1"/>
    <property type="molecule type" value="Genomic_DNA"/>
</dbReference>
<evidence type="ECO:0000256" key="1">
    <source>
        <dbReference type="SAM" id="MobiDB-lite"/>
    </source>
</evidence>